<evidence type="ECO:0000313" key="2">
    <source>
        <dbReference type="Proteomes" id="UP000289718"/>
    </source>
</evidence>
<dbReference type="AlphaFoldDB" id="A0A4Q1AV06"/>
<gene>
    <name evidence="1" type="ORF">CP965_07395</name>
</gene>
<evidence type="ECO:0000313" key="1">
    <source>
        <dbReference type="EMBL" id="RXK13613.1"/>
    </source>
</evidence>
<organism evidence="1 2">
    <name type="scientific">Halarcobacter mediterraneus</name>
    <dbReference type="NCBI Taxonomy" id="2023153"/>
    <lineage>
        <taxon>Bacteria</taxon>
        <taxon>Pseudomonadati</taxon>
        <taxon>Campylobacterota</taxon>
        <taxon>Epsilonproteobacteria</taxon>
        <taxon>Campylobacterales</taxon>
        <taxon>Arcobacteraceae</taxon>
        <taxon>Halarcobacter</taxon>
    </lineage>
</organism>
<protein>
    <submittedName>
        <fullName evidence="1">Lactoylglutathione lyase</fullName>
    </submittedName>
</protein>
<keyword evidence="1" id="KW-0456">Lyase</keyword>
<keyword evidence="2" id="KW-1185">Reference proteome</keyword>
<dbReference type="InterPro" id="IPR029068">
    <property type="entry name" value="Glyas_Bleomycin-R_OHBP_Dase"/>
</dbReference>
<name>A0A4Q1AV06_9BACT</name>
<sequence length="123" mass="13931">MKFHHIGIATKSLKTSLDFVNKNFEVINISEEIFDENQDATLQMIETKDLNIELVTGNVVDKLIKAKTTYYHICYEVEDINEAIDNFKGAIVISEPKPAVLFDNREVAFLMTPLGLVELLNAN</sequence>
<proteinExistence type="predicted"/>
<dbReference type="GO" id="GO:0016829">
    <property type="term" value="F:lyase activity"/>
    <property type="evidence" value="ECO:0007669"/>
    <property type="project" value="UniProtKB-KW"/>
</dbReference>
<dbReference type="RefSeq" id="WP_129061437.1">
    <property type="nucleotide sequence ID" value="NZ_NXIE01000002.1"/>
</dbReference>
<dbReference type="Proteomes" id="UP000289718">
    <property type="component" value="Unassembled WGS sequence"/>
</dbReference>
<dbReference type="Pfam" id="PF13669">
    <property type="entry name" value="Glyoxalase_4"/>
    <property type="match status" value="1"/>
</dbReference>
<dbReference type="EMBL" id="NXIE01000002">
    <property type="protein sequence ID" value="RXK13613.1"/>
    <property type="molecule type" value="Genomic_DNA"/>
</dbReference>
<comment type="caution">
    <text evidence="1">The sequence shown here is derived from an EMBL/GenBank/DDBJ whole genome shotgun (WGS) entry which is preliminary data.</text>
</comment>
<dbReference type="SUPFAM" id="SSF54593">
    <property type="entry name" value="Glyoxalase/Bleomycin resistance protein/Dihydroxybiphenyl dioxygenase"/>
    <property type="match status" value="1"/>
</dbReference>
<dbReference type="OrthoDB" id="332982at2"/>
<reference evidence="1 2" key="1">
    <citation type="submission" date="2017-09" db="EMBL/GenBank/DDBJ databases">
        <title>Genomics of the genus Arcobacter.</title>
        <authorList>
            <person name="Perez-Cataluna A."/>
            <person name="Figueras M.J."/>
            <person name="Salas-Masso N."/>
        </authorList>
    </citation>
    <scope>NUCLEOTIDE SEQUENCE [LARGE SCALE GENOMIC DNA]</scope>
    <source>
        <strain evidence="1 2">F156-34</strain>
    </source>
</reference>
<dbReference type="Gene3D" id="3.10.180.10">
    <property type="entry name" value="2,3-Dihydroxybiphenyl 1,2-Dioxygenase, domain 1"/>
    <property type="match status" value="1"/>
</dbReference>
<accession>A0A4Q1AV06</accession>